<dbReference type="Pfam" id="PF03195">
    <property type="entry name" value="LOB"/>
    <property type="match status" value="1"/>
</dbReference>
<reference evidence="3 4" key="1">
    <citation type="journal article" date="2013" name="Front. Plant Sci.">
        <title>The Reference Genome of the Halophytic Plant Eutrema salsugineum.</title>
        <authorList>
            <person name="Yang R."/>
            <person name="Jarvis D.E."/>
            <person name="Chen H."/>
            <person name="Beilstein M.A."/>
            <person name="Grimwood J."/>
            <person name="Jenkins J."/>
            <person name="Shu S."/>
            <person name="Prochnik S."/>
            <person name="Xin M."/>
            <person name="Ma C."/>
            <person name="Schmutz J."/>
            <person name="Wing R.A."/>
            <person name="Mitchell-Olds T."/>
            <person name="Schumaker K.S."/>
            <person name="Wang X."/>
        </authorList>
    </citation>
    <scope>NUCLEOTIDE SEQUENCE [LARGE SCALE GENOMIC DNA]</scope>
</reference>
<dbReference type="Proteomes" id="UP000030689">
    <property type="component" value="Unassembled WGS sequence"/>
</dbReference>
<protein>
    <recommendedName>
        <fullName evidence="2">LOB domain-containing protein</fullName>
    </recommendedName>
</protein>
<dbReference type="KEGG" id="eus:EUTSA_v10027108mg"/>
<keyword evidence="4" id="KW-1185">Reference proteome</keyword>
<evidence type="ECO:0000313" key="3">
    <source>
        <dbReference type="EMBL" id="ESQ55081.1"/>
    </source>
</evidence>
<feature type="domain" description="LOB" evidence="2">
    <location>
        <begin position="4"/>
        <end position="66"/>
    </location>
</feature>
<dbReference type="PROSITE" id="PS50891">
    <property type="entry name" value="LOB"/>
    <property type="match status" value="1"/>
</dbReference>
<dbReference type="STRING" id="72664.V4P6C1"/>
<evidence type="ECO:0000313" key="4">
    <source>
        <dbReference type="Proteomes" id="UP000030689"/>
    </source>
</evidence>
<evidence type="ECO:0000259" key="2">
    <source>
        <dbReference type="PROSITE" id="PS50891"/>
    </source>
</evidence>
<name>V4P6C1_EUTSA</name>
<sequence>MASNPCSAYKVLKSVCIGECAFIPYFPSTESEKFDRKILNNKTFSPLQREHVVNALSYKAEASKTL</sequence>
<proteinExistence type="inferred from homology"/>
<dbReference type="AlphaFoldDB" id="V4P6C1"/>
<gene>
    <name evidence="3" type="ORF">EUTSA_v10027108mg</name>
</gene>
<dbReference type="InterPro" id="IPR004883">
    <property type="entry name" value="LOB"/>
</dbReference>
<evidence type="ECO:0000256" key="1">
    <source>
        <dbReference type="ARBA" id="ARBA00005474"/>
    </source>
</evidence>
<organism evidence="3 4">
    <name type="scientific">Eutrema salsugineum</name>
    <name type="common">Saltwater cress</name>
    <name type="synonym">Sisymbrium salsugineum</name>
    <dbReference type="NCBI Taxonomy" id="72664"/>
    <lineage>
        <taxon>Eukaryota</taxon>
        <taxon>Viridiplantae</taxon>
        <taxon>Streptophyta</taxon>
        <taxon>Embryophyta</taxon>
        <taxon>Tracheophyta</taxon>
        <taxon>Spermatophyta</taxon>
        <taxon>Magnoliopsida</taxon>
        <taxon>eudicotyledons</taxon>
        <taxon>Gunneridae</taxon>
        <taxon>Pentapetalae</taxon>
        <taxon>rosids</taxon>
        <taxon>malvids</taxon>
        <taxon>Brassicales</taxon>
        <taxon>Brassicaceae</taxon>
        <taxon>Eutremeae</taxon>
        <taxon>Eutrema</taxon>
    </lineage>
</organism>
<dbReference type="EMBL" id="KI517384">
    <property type="protein sequence ID" value="ESQ55081.1"/>
    <property type="molecule type" value="Genomic_DNA"/>
</dbReference>
<comment type="similarity">
    <text evidence="1">Belongs to the LOB domain-containing protein family.</text>
</comment>
<accession>V4P6C1</accession>
<dbReference type="Gramene" id="ESQ55081">
    <property type="protein sequence ID" value="ESQ55081"/>
    <property type="gene ID" value="EUTSA_v10027108mg"/>
</dbReference>